<feature type="transmembrane region" description="Helical" evidence="7">
    <location>
        <begin position="85"/>
        <end position="106"/>
    </location>
</feature>
<accession>A0A0D2VTI4</accession>
<dbReference type="PANTHER" id="PTHR10057">
    <property type="entry name" value="PERIPHERAL-TYPE BENZODIAZEPINE RECEPTOR"/>
    <property type="match status" value="1"/>
</dbReference>
<evidence type="ECO:0000256" key="7">
    <source>
        <dbReference type="SAM" id="Phobius"/>
    </source>
</evidence>
<keyword evidence="3 7" id="KW-0812">Transmembrane</keyword>
<dbReference type="FunFam" id="1.20.1260.100:FF:000001">
    <property type="entry name" value="translocator protein 2"/>
    <property type="match status" value="1"/>
</dbReference>
<evidence type="ECO:0000256" key="4">
    <source>
        <dbReference type="ARBA" id="ARBA00022989"/>
    </source>
</evidence>
<dbReference type="PhylomeDB" id="A0A0D2VTI4"/>
<dbReference type="InterPro" id="IPR038330">
    <property type="entry name" value="TspO/MBR-related_sf"/>
</dbReference>
<dbReference type="FunCoup" id="A0A0D2VTI4">
    <property type="interactions" value="14"/>
</dbReference>
<evidence type="ECO:0000313" key="8">
    <source>
        <dbReference type="EMBL" id="KJE94567.1"/>
    </source>
</evidence>
<feature type="transmembrane region" description="Helical" evidence="7">
    <location>
        <begin position="18"/>
        <end position="38"/>
    </location>
</feature>
<feature type="region of interest" description="Disordered" evidence="6">
    <location>
        <begin position="168"/>
        <end position="189"/>
    </location>
</feature>
<dbReference type="AlphaFoldDB" id="A0A0D2VTI4"/>
<feature type="transmembrane region" description="Helical" evidence="7">
    <location>
        <begin position="113"/>
        <end position="132"/>
    </location>
</feature>
<evidence type="ECO:0000256" key="6">
    <source>
        <dbReference type="SAM" id="MobiDB-lite"/>
    </source>
</evidence>
<dbReference type="GO" id="GO:0033013">
    <property type="term" value="P:tetrapyrrole metabolic process"/>
    <property type="evidence" value="ECO:0007669"/>
    <property type="project" value="UniProtKB-ARBA"/>
</dbReference>
<dbReference type="EMBL" id="KE346367">
    <property type="protein sequence ID" value="KJE94567.1"/>
    <property type="molecule type" value="Genomic_DNA"/>
</dbReference>
<organism evidence="8 9">
    <name type="scientific">Capsaspora owczarzaki (strain ATCC 30864)</name>
    <dbReference type="NCBI Taxonomy" id="595528"/>
    <lineage>
        <taxon>Eukaryota</taxon>
        <taxon>Filasterea</taxon>
        <taxon>Capsaspora</taxon>
    </lineage>
</organism>
<keyword evidence="4 7" id="KW-1133">Transmembrane helix</keyword>
<dbReference type="Proteomes" id="UP000008743">
    <property type="component" value="Unassembled WGS sequence"/>
</dbReference>
<dbReference type="InParanoid" id="A0A0D2VTI4"/>
<reference evidence="9" key="1">
    <citation type="submission" date="2011-02" db="EMBL/GenBank/DDBJ databases">
        <title>The Genome Sequence of Capsaspora owczarzaki ATCC 30864.</title>
        <authorList>
            <person name="Russ C."/>
            <person name="Cuomo C."/>
            <person name="Burger G."/>
            <person name="Gray M.W."/>
            <person name="Holland P.W.H."/>
            <person name="King N."/>
            <person name="Lang F.B.F."/>
            <person name="Roger A.J."/>
            <person name="Ruiz-Trillo I."/>
            <person name="Young S.K."/>
            <person name="Zeng Q."/>
            <person name="Gargeya S."/>
            <person name="Alvarado L."/>
            <person name="Berlin A."/>
            <person name="Chapman S.B."/>
            <person name="Chen Z."/>
            <person name="Freedman E."/>
            <person name="Gellesch M."/>
            <person name="Goldberg J."/>
            <person name="Griggs A."/>
            <person name="Gujja S."/>
            <person name="Heilman E."/>
            <person name="Heiman D."/>
            <person name="Howarth C."/>
            <person name="Mehta T."/>
            <person name="Neiman D."/>
            <person name="Pearson M."/>
            <person name="Roberts A."/>
            <person name="Saif S."/>
            <person name="Shea T."/>
            <person name="Shenoy N."/>
            <person name="Sisk P."/>
            <person name="Stolte C."/>
            <person name="Sykes S."/>
            <person name="White J."/>
            <person name="Yandava C."/>
            <person name="Haas B."/>
            <person name="Nusbaum C."/>
            <person name="Birren B."/>
        </authorList>
    </citation>
    <scope>NUCLEOTIDE SEQUENCE</scope>
    <source>
        <strain evidence="9">ATCC 30864</strain>
    </source>
</reference>
<keyword evidence="9" id="KW-1185">Reference proteome</keyword>
<feature type="transmembrane region" description="Helical" evidence="7">
    <location>
        <begin position="59"/>
        <end position="79"/>
    </location>
</feature>
<comment type="subcellular location">
    <subcellularLocation>
        <location evidence="1">Membrane</location>
        <topology evidence="1">Multi-pass membrane protein</topology>
    </subcellularLocation>
</comment>
<evidence type="ECO:0000256" key="5">
    <source>
        <dbReference type="ARBA" id="ARBA00023136"/>
    </source>
</evidence>
<dbReference type="OrthoDB" id="8841220at2759"/>
<dbReference type="CDD" id="cd15904">
    <property type="entry name" value="TSPO_MBR"/>
    <property type="match status" value="1"/>
</dbReference>
<dbReference type="RefSeq" id="XP_004346881.1">
    <property type="nucleotide sequence ID" value="XM_004346831.2"/>
</dbReference>
<dbReference type="Gene3D" id="1.20.1260.100">
    <property type="entry name" value="TspO/MBR protein"/>
    <property type="match status" value="1"/>
</dbReference>
<keyword evidence="5 7" id="KW-0472">Membrane</keyword>
<feature type="transmembrane region" description="Helical" evidence="7">
    <location>
        <begin position="138"/>
        <end position="162"/>
    </location>
</feature>
<dbReference type="Pfam" id="PF03073">
    <property type="entry name" value="TspO_MBR"/>
    <property type="match status" value="1"/>
</dbReference>
<proteinExistence type="inferred from homology"/>
<dbReference type="GO" id="GO:0005741">
    <property type="term" value="C:mitochondrial outer membrane"/>
    <property type="evidence" value="ECO:0007669"/>
    <property type="project" value="TreeGrafter"/>
</dbReference>
<dbReference type="PANTHER" id="PTHR10057:SF0">
    <property type="entry name" value="TRANSLOCATOR PROTEIN"/>
    <property type="match status" value="1"/>
</dbReference>
<comment type="similarity">
    <text evidence="2">Belongs to the TspO/BZRP family.</text>
</comment>
<dbReference type="eggNOG" id="KOG3797">
    <property type="taxonomic scope" value="Eukaryota"/>
</dbReference>
<dbReference type="InterPro" id="IPR004307">
    <property type="entry name" value="TspO_MBR"/>
</dbReference>
<dbReference type="STRING" id="595528.A0A0D2VTI4"/>
<dbReference type="OMA" id="WSWLFFG"/>
<protein>
    <submittedName>
        <fullName evidence="8">Uncharacterized protein</fullName>
    </submittedName>
</protein>
<name>A0A0D2VTI4_CAPO3</name>
<gene>
    <name evidence="8" type="ORF">CAOG_005196</name>
</gene>
<evidence type="ECO:0000313" key="9">
    <source>
        <dbReference type="Proteomes" id="UP000008743"/>
    </source>
</evidence>
<evidence type="ECO:0000256" key="2">
    <source>
        <dbReference type="ARBA" id="ARBA00007524"/>
    </source>
</evidence>
<sequence>MAEDFTTVFLRELQANPAAVLGAIVLPAAGGVYGSRITRANLKTWYAKLNKPWFNPPNYLFPPVWMILYTLSGFASYLIWKEDHIWPLVPYAISIITNNLWTPLFFGFHLLNLALLDLLVLWVSLASCIALFHPINELAAMLLLPYIAWVSFAGVLNFSILLKNPSTKPSSAAAAATTSDAGASQKKQQ</sequence>
<evidence type="ECO:0000256" key="3">
    <source>
        <dbReference type="ARBA" id="ARBA00022692"/>
    </source>
</evidence>
<evidence type="ECO:0000256" key="1">
    <source>
        <dbReference type="ARBA" id="ARBA00004141"/>
    </source>
</evidence>